<protein>
    <submittedName>
        <fullName evidence="2">Protein 21.1</fullName>
    </submittedName>
</protein>
<dbReference type="InterPro" id="IPR002110">
    <property type="entry name" value="Ankyrin_rpt"/>
</dbReference>
<dbReference type="OrthoDB" id="194358at2759"/>
<comment type="caution">
    <text evidence="2">The sequence shown here is derived from an EMBL/GenBank/DDBJ whole genome shotgun (WGS) entry which is preliminary data.</text>
</comment>
<dbReference type="InterPro" id="IPR000719">
    <property type="entry name" value="Prot_kinase_dom"/>
</dbReference>
<name>A0A132P0N4_GIAIN</name>
<evidence type="ECO:0000259" key="1">
    <source>
        <dbReference type="PROSITE" id="PS50011"/>
    </source>
</evidence>
<sequence>MCQPWGFRCNAKFTIGHPSLAHMTLCMKKMSSQFTNTDVYVDNPVDVSFRDDVSLDELEQYTVSLHVDDNQHAALRSLKEEFSRACVIDLSGIEVKRRNSLLSDFKILQDLDSRHLLKHKEWYFDSANSTLYVTYENNLDIPFERYMLSKVREHGQVSERDILVFLVQLLAMTRYLSSLKLNNPEWVRYIFNPAHIYVSSMGILTFDHAACFEKALAKTINEDVYEYLAPEFLVEPWDSSMKTYDFDVTVARSSSGIPCNRDVHQKQNVIYAHDNIIDTYDMNESGTLLRGWERIQSFDERSLVWSIGYLILNMCLYGRSELHCSPTSQAPLSVNSQLKVDGITVDEFVPSIVAVGLMESDTPVQISAQDERDRDAVAAFLRRRIEDGKRRNCLVEMRYIDLDNSVPEEVCAILDQYGLHSAYSPALIDFIGRALKANVEVRPLVSTLISEELLFNVLADIAQALEYRDSHGNTPLHLACAYGCDLFICDRKNVLVYATVGNDNRQSGSMIAAYMGHSKCLKEVIRYEYNCRDGYGRTALMLAASQGHVECVHQCIMEVKQVDSSNKTALIYAAEGGHWEVVEILAPFESGRRPDNGMPAICIAARNGYARCLRSLLDTEQEFLPEVLEIIISHPAALKLKELSDEAVVESASGNMVKNTASPYCSDSFFKPEYCSFIEFNPQDTNDERAKKIRGLFLIVKTHCRKVKLMHQWETEEEFVQKVISRQDMKYSAANSSQNLSEISSMYISF</sequence>
<dbReference type="InterPro" id="IPR011009">
    <property type="entry name" value="Kinase-like_dom_sf"/>
</dbReference>
<dbReference type="VEuPathDB" id="GiardiaDB:QR46_0024"/>
<dbReference type="AlphaFoldDB" id="A0A132P0N4"/>
<dbReference type="InterPro" id="IPR036770">
    <property type="entry name" value="Ankyrin_rpt-contain_sf"/>
</dbReference>
<dbReference type="PROSITE" id="PS50011">
    <property type="entry name" value="PROTEIN_KINASE_DOM"/>
    <property type="match status" value="1"/>
</dbReference>
<dbReference type="EMBL" id="JXTI01000001">
    <property type="protein sequence ID" value="KWX15886.1"/>
    <property type="molecule type" value="Genomic_DNA"/>
</dbReference>
<dbReference type="SUPFAM" id="SSF48403">
    <property type="entry name" value="Ankyrin repeat"/>
    <property type="match status" value="1"/>
</dbReference>
<organism evidence="2 3">
    <name type="scientific">Giardia duodenalis assemblage B</name>
    <dbReference type="NCBI Taxonomy" id="1394984"/>
    <lineage>
        <taxon>Eukaryota</taxon>
        <taxon>Metamonada</taxon>
        <taxon>Diplomonadida</taxon>
        <taxon>Hexamitidae</taxon>
        <taxon>Giardiinae</taxon>
        <taxon>Giardia</taxon>
    </lineage>
</organism>
<dbReference type="PANTHER" id="PTHR24120">
    <property type="entry name" value="GH07239P"/>
    <property type="match status" value="1"/>
</dbReference>
<reference evidence="2 3" key="1">
    <citation type="journal article" date="2015" name="Mol. Biochem. Parasitol.">
        <title>Identification of polymorphic genes for use in assemblage B genotyping assays through comparative genomics of multiple assemblage B Giardia duodenalis isolates.</title>
        <authorList>
            <person name="Wielinga C."/>
            <person name="Thompson R.C."/>
            <person name="Monis P."/>
            <person name="Ryan U."/>
        </authorList>
    </citation>
    <scope>NUCLEOTIDE SEQUENCE [LARGE SCALE GENOMIC DNA]</scope>
    <source>
        <strain evidence="2 3">BAH15c1</strain>
    </source>
</reference>
<dbReference type="Pfam" id="PF12796">
    <property type="entry name" value="Ank_2"/>
    <property type="match status" value="1"/>
</dbReference>
<evidence type="ECO:0000313" key="2">
    <source>
        <dbReference type="EMBL" id="KWX15886.1"/>
    </source>
</evidence>
<dbReference type="PANTHER" id="PTHR24120:SF4">
    <property type="entry name" value="GH07239P"/>
    <property type="match status" value="1"/>
</dbReference>
<dbReference type="Proteomes" id="UP000070089">
    <property type="component" value="Unassembled WGS sequence"/>
</dbReference>
<feature type="domain" description="Protein kinase" evidence="1">
    <location>
        <begin position="47"/>
        <end position="454"/>
    </location>
</feature>
<gene>
    <name evidence="2" type="ORF">QR46_0024</name>
</gene>
<evidence type="ECO:0000313" key="3">
    <source>
        <dbReference type="Proteomes" id="UP000070089"/>
    </source>
</evidence>
<dbReference type="GO" id="GO:0004672">
    <property type="term" value="F:protein kinase activity"/>
    <property type="evidence" value="ECO:0007669"/>
    <property type="project" value="InterPro"/>
</dbReference>
<dbReference type="Gene3D" id="1.25.40.20">
    <property type="entry name" value="Ankyrin repeat-containing domain"/>
    <property type="match status" value="1"/>
</dbReference>
<accession>A0A132P0N4</accession>
<dbReference type="SUPFAM" id="SSF56112">
    <property type="entry name" value="Protein kinase-like (PK-like)"/>
    <property type="match status" value="1"/>
</dbReference>
<dbReference type="SMART" id="SM00248">
    <property type="entry name" value="ANK"/>
    <property type="match status" value="4"/>
</dbReference>
<proteinExistence type="predicted"/>
<dbReference type="GO" id="GO:0005524">
    <property type="term" value="F:ATP binding"/>
    <property type="evidence" value="ECO:0007669"/>
    <property type="project" value="InterPro"/>
</dbReference>